<keyword evidence="2" id="KW-0472">Membrane</keyword>
<reference evidence="4 5" key="1">
    <citation type="submission" date="2016-11" db="EMBL/GenBank/DDBJ databases">
        <authorList>
            <person name="Jaros S."/>
            <person name="Januszkiewicz K."/>
            <person name="Wedrychowicz H."/>
        </authorList>
    </citation>
    <scope>NUCLEOTIDE SEQUENCE [LARGE SCALE GENOMIC DNA]</scope>
    <source>
        <strain evidence="4 5">DSM 24787</strain>
    </source>
</reference>
<dbReference type="EMBL" id="FSRA01000002">
    <property type="protein sequence ID" value="SIO45843.1"/>
    <property type="molecule type" value="Genomic_DNA"/>
</dbReference>
<dbReference type="Proteomes" id="UP000185003">
    <property type="component" value="Unassembled WGS sequence"/>
</dbReference>
<dbReference type="OrthoDB" id="1523584at2"/>
<accession>A0A1N6JNM4</accession>
<keyword evidence="2" id="KW-1133">Transmembrane helix</keyword>
<dbReference type="STRING" id="536979.SAMN04488055_4208"/>
<evidence type="ECO:0000259" key="3">
    <source>
        <dbReference type="Pfam" id="PF13568"/>
    </source>
</evidence>
<organism evidence="4 5">
    <name type="scientific">Chitinophaga niabensis</name>
    <dbReference type="NCBI Taxonomy" id="536979"/>
    <lineage>
        <taxon>Bacteria</taxon>
        <taxon>Pseudomonadati</taxon>
        <taxon>Bacteroidota</taxon>
        <taxon>Chitinophagia</taxon>
        <taxon>Chitinophagales</taxon>
        <taxon>Chitinophagaceae</taxon>
        <taxon>Chitinophaga</taxon>
    </lineage>
</organism>
<sequence>MSEQFENSIRKKLEEVDIPFDPAAWDDMKKRLDDSDKRRPVFWWWTSGLLLLLLLGGGGWWWYAQQGQSTAVQNVPVENIAGGNNVNTPAITGTDNVTTPLSEKLNKANKPTLSEKTPNTSPTEKTSNTSLSEKITTPNNKTTRPSKEPIQTSTNEVIIIKEPTTTSEGSTPLLPYEIQPIPFNQLKKISIPANVNNSPVINIPTDTTANSYTKKPKKKKTGFDGGITLGPDFNIAPSFTRGKPGFNGGLFLRYHVNNRLSLSVAAIYAKKVYGATPKDYKFSYPTNYVKIDADCNVLDVPLNVNYTFLDRPKSSWSAMAGASSYFMLKEKYDYYWANNNKRTREFSNQNQHYFSVLNLGVTYERKTSGRLKWGLQPYVKVPLNGVGEGKVKLSSAGVSLQLSLGKKD</sequence>
<proteinExistence type="predicted"/>
<dbReference type="InterPro" id="IPR025665">
    <property type="entry name" value="Beta-barrel_OMP_2"/>
</dbReference>
<feature type="compositionally biased region" description="Polar residues" evidence="1">
    <location>
        <begin position="86"/>
        <end position="101"/>
    </location>
</feature>
<feature type="compositionally biased region" description="Polar residues" evidence="1">
    <location>
        <begin position="109"/>
        <end position="155"/>
    </location>
</feature>
<feature type="transmembrane region" description="Helical" evidence="2">
    <location>
        <begin position="41"/>
        <end position="63"/>
    </location>
</feature>
<feature type="domain" description="Outer membrane protein beta-barrel" evidence="3">
    <location>
        <begin position="239"/>
        <end position="375"/>
    </location>
</feature>
<evidence type="ECO:0000313" key="5">
    <source>
        <dbReference type="Proteomes" id="UP000185003"/>
    </source>
</evidence>
<dbReference type="RefSeq" id="WP_074241576.1">
    <property type="nucleotide sequence ID" value="NZ_FSRA01000002.1"/>
</dbReference>
<dbReference type="Pfam" id="PF13568">
    <property type="entry name" value="OMP_b-brl_2"/>
    <property type="match status" value="1"/>
</dbReference>
<evidence type="ECO:0000256" key="1">
    <source>
        <dbReference type="SAM" id="MobiDB-lite"/>
    </source>
</evidence>
<evidence type="ECO:0000256" key="2">
    <source>
        <dbReference type="SAM" id="Phobius"/>
    </source>
</evidence>
<protein>
    <submittedName>
        <fullName evidence="4">Outer membrane protein beta-barrel domain-containing protein</fullName>
    </submittedName>
</protein>
<keyword evidence="2" id="KW-0812">Transmembrane</keyword>
<name>A0A1N6JNM4_9BACT</name>
<dbReference type="AlphaFoldDB" id="A0A1N6JNM4"/>
<evidence type="ECO:0000313" key="4">
    <source>
        <dbReference type="EMBL" id="SIO45843.1"/>
    </source>
</evidence>
<feature type="region of interest" description="Disordered" evidence="1">
    <location>
        <begin position="86"/>
        <end position="155"/>
    </location>
</feature>
<gene>
    <name evidence="4" type="ORF">SAMN04488055_4208</name>
</gene>
<keyword evidence="5" id="KW-1185">Reference proteome</keyword>